<dbReference type="GO" id="GO:0022829">
    <property type="term" value="F:wide pore channel activity"/>
    <property type="evidence" value="ECO:0007669"/>
    <property type="project" value="TreeGrafter"/>
</dbReference>
<dbReference type="PANTHER" id="PTHR46096:SF3">
    <property type="entry name" value="PERFORIN-1"/>
    <property type="match status" value="1"/>
</dbReference>
<dbReference type="SUPFAM" id="SSF49562">
    <property type="entry name" value="C2 domain (Calcium/lipid-binding domain, CaLB)"/>
    <property type="match status" value="1"/>
</dbReference>
<accession>A0A7L4G9V4</accession>
<name>A0A7L4G9V4_9COLU</name>
<protein>
    <submittedName>
        <fullName evidence="3">PERF protein</fullName>
    </submittedName>
</protein>
<keyword evidence="4" id="KW-1185">Reference proteome</keyword>
<keyword evidence="1" id="KW-0732">Signal</keyword>
<evidence type="ECO:0000313" key="3">
    <source>
        <dbReference type="EMBL" id="NXW95908.1"/>
    </source>
</evidence>
<dbReference type="InterPro" id="IPR052784">
    <property type="entry name" value="Perforin-1_pore-forming"/>
</dbReference>
<dbReference type="AlphaFoldDB" id="A0A7L4G9V4"/>
<comment type="caution">
    <text evidence="3">The sequence shown here is derived from an EMBL/GenBank/DDBJ whole genome shotgun (WGS) entry which is preliminary data.</text>
</comment>
<feature type="non-terminal residue" evidence="3">
    <location>
        <position position="132"/>
    </location>
</feature>
<organism evidence="3 4">
    <name type="scientific">Pampusana beccarii</name>
    <name type="common">Western bronze ground-dove</name>
    <dbReference type="NCBI Taxonomy" id="2953425"/>
    <lineage>
        <taxon>Eukaryota</taxon>
        <taxon>Metazoa</taxon>
        <taxon>Chordata</taxon>
        <taxon>Craniata</taxon>
        <taxon>Vertebrata</taxon>
        <taxon>Euteleostomi</taxon>
        <taxon>Archelosauria</taxon>
        <taxon>Archosauria</taxon>
        <taxon>Dinosauria</taxon>
        <taxon>Saurischia</taxon>
        <taxon>Theropoda</taxon>
        <taxon>Coelurosauria</taxon>
        <taxon>Aves</taxon>
        <taxon>Neognathae</taxon>
        <taxon>Neoaves</taxon>
        <taxon>Columbimorphae</taxon>
        <taxon>Columbiformes</taxon>
        <taxon>Columbidae</taxon>
        <taxon>Pampusana</taxon>
    </lineage>
</organism>
<dbReference type="PROSITE" id="PS50004">
    <property type="entry name" value="C2"/>
    <property type="match status" value="1"/>
</dbReference>
<reference evidence="3 4" key="1">
    <citation type="submission" date="2020-02" db="EMBL/GenBank/DDBJ databases">
        <title>Bird 10,000 Genomes (B10K) Project - Family phase.</title>
        <authorList>
            <person name="Zhang G."/>
        </authorList>
    </citation>
    <scope>NUCLEOTIDE SEQUENCE [LARGE SCALE GENOMIC DNA]</scope>
    <source>
        <strain evidence="3">B10K-DU-006-06</strain>
    </source>
</reference>
<evidence type="ECO:0000259" key="2">
    <source>
        <dbReference type="PROSITE" id="PS50004"/>
    </source>
</evidence>
<dbReference type="GO" id="GO:0016020">
    <property type="term" value="C:membrane"/>
    <property type="evidence" value="ECO:0007669"/>
    <property type="project" value="TreeGrafter"/>
</dbReference>
<dbReference type="PANTHER" id="PTHR46096">
    <property type="entry name" value="PERFORIN-1"/>
    <property type="match status" value="1"/>
</dbReference>
<dbReference type="GO" id="GO:0001771">
    <property type="term" value="P:immunological synapse formation"/>
    <property type="evidence" value="ECO:0007669"/>
    <property type="project" value="TreeGrafter"/>
</dbReference>
<dbReference type="Gene3D" id="2.60.40.150">
    <property type="entry name" value="C2 domain"/>
    <property type="match status" value="1"/>
</dbReference>
<proteinExistence type="predicted"/>
<dbReference type="Pfam" id="PF00168">
    <property type="entry name" value="C2"/>
    <property type="match status" value="1"/>
</dbReference>
<evidence type="ECO:0000313" key="4">
    <source>
        <dbReference type="Proteomes" id="UP000541332"/>
    </source>
</evidence>
<dbReference type="GO" id="GO:0001913">
    <property type="term" value="P:T cell mediated cytotoxicity"/>
    <property type="evidence" value="ECO:0007669"/>
    <property type="project" value="TreeGrafter"/>
</dbReference>
<feature type="domain" description="C2" evidence="2">
    <location>
        <begin position="1"/>
        <end position="86"/>
    </location>
</feature>
<dbReference type="InterPro" id="IPR035892">
    <property type="entry name" value="C2_domain_sf"/>
</dbReference>
<dbReference type="GO" id="GO:0051607">
    <property type="term" value="P:defense response to virus"/>
    <property type="evidence" value="ECO:0007669"/>
    <property type="project" value="TreeGrafter"/>
</dbReference>
<dbReference type="OrthoDB" id="1366754at2759"/>
<feature type="non-terminal residue" evidence="3">
    <location>
        <position position="1"/>
    </location>
</feature>
<gene>
    <name evidence="3" type="primary">Prf1</name>
    <name evidence="3" type="ORF">ALOBEC_R15492</name>
</gene>
<dbReference type="EMBL" id="VWYH01069312">
    <property type="protein sequence ID" value="NXW95908.1"/>
    <property type="molecule type" value="Genomic_DNA"/>
</dbReference>
<dbReference type="InterPro" id="IPR000008">
    <property type="entry name" value="C2_dom"/>
</dbReference>
<sequence>GDHLSRTDAYVRVFFGGREARTGTVWNDQRPRWAAILDLGEVTLAPGARLRVEVWDEDNQWDDDLLGRCEEPLVAEGGGERRVVCFPGGGRLEFGYRVTCGPALGGPYCHDYVPQPPGEGRGLQGVSHWPED</sequence>
<evidence type="ECO:0000256" key="1">
    <source>
        <dbReference type="ARBA" id="ARBA00022729"/>
    </source>
</evidence>
<dbReference type="Proteomes" id="UP000541332">
    <property type="component" value="Unassembled WGS sequence"/>
</dbReference>